<evidence type="ECO:0000256" key="14">
    <source>
        <dbReference type="PROSITE-ProRule" id="PRU00175"/>
    </source>
</evidence>
<comment type="pathway">
    <text evidence="3 15">Protein modification; protein ubiquitination.</text>
</comment>
<dbReference type="InterPro" id="IPR013083">
    <property type="entry name" value="Znf_RING/FYVE/PHD"/>
</dbReference>
<keyword evidence="10" id="KW-0677">Repeat</keyword>
<evidence type="ECO:0000256" key="10">
    <source>
        <dbReference type="ARBA" id="ARBA00022737"/>
    </source>
</evidence>
<evidence type="ECO:0000256" key="16">
    <source>
        <dbReference type="SAM" id="MobiDB-lite"/>
    </source>
</evidence>
<dbReference type="CDD" id="cd16491">
    <property type="entry name" value="RING-CH-C4HC3_LTN1"/>
    <property type="match status" value="1"/>
</dbReference>
<dbReference type="InterPro" id="IPR001841">
    <property type="entry name" value="Znf_RING"/>
</dbReference>
<accession>A0AAW2XXH9</accession>
<organism evidence="18">
    <name type="scientific">Sesamum latifolium</name>
    <dbReference type="NCBI Taxonomy" id="2727402"/>
    <lineage>
        <taxon>Eukaryota</taxon>
        <taxon>Viridiplantae</taxon>
        <taxon>Streptophyta</taxon>
        <taxon>Embryophyta</taxon>
        <taxon>Tracheophyta</taxon>
        <taxon>Spermatophyta</taxon>
        <taxon>Magnoliopsida</taxon>
        <taxon>eudicotyledons</taxon>
        <taxon>Gunneridae</taxon>
        <taxon>Pentapetalae</taxon>
        <taxon>asterids</taxon>
        <taxon>lamiids</taxon>
        <taxon>Lamiales</taxon>
        <taxon>Pedaliaceae</taxon>
        <taxon>Sesamum</taxon>
    </lineage>
</organism>
<keyword evidence="13 15" id="KW-0862">Zinc</keyword>
<reference evidence="18" key="2">
    <citation type="journal article" date="2024" name="Plant">
        <title>Genomic evolution and insights into agronomic trait innovations of Sesamum species.</title>
        <authorList>
            <person name="Miao H."/>
            <person name="Wang L."/>
            <person name="Qu L."/>
            <person name="Liu H."/>
            <person name="Sun Y."/>
            <person name="Le M."/>
            <person name="Wang Q."/>
            <person name="Wei S."/>
            <person name="Zheng Y."/>
            <person name="Lin W."/>
            <person name="Duan Y."/>
            <person name="Cao H."/>
            <person name="Xiong S."/>
            <person name="Wang X."/>
            <person name="Wei L."/>
            <person name="Li C."/>
            <person name="Ma Q."/>
            <person name="Ju M."/>
            <person name="Zhao R."/>
            <person name="Li G."/>
            <person name="Mu C."/>
            <person name="Tian Q."/>
            <person name="Mei H."/>
            <person name="Zhang T."/>
            <person name="Gao T."/>
            <person name="Zhang H."/>
        </authorList>
    </citation>
    <scope>NUCLEOTIDE SEQUENCE</scope>
    <source>
        <strain evidence="18">KEN1</strain>
    </source>
</reference>
<evidence type="ECO:0000256" key="2">
    <source>
        <dbReference type="ARBA" id="ARBA00004514"/>
    </source>
</evidence>
<evidence type="ECO:0000256" key="15">
    <source>
        <dbReference type="RuleBase" id="RU367090"/>
    </source>
</evidence>
<dbReference type="AlphaFoldDB" id="A0AAW2XXH9"/>
<dbReference type="Gene3D" id="3.30.40.10">
    <property type="entry name" value="Zinc/RING finger domain, C3HC4 (zinc finger)"/>
    <property type="match status" value="1"/>
</dbReference>
<dbReference type="SUPFAM" id="SSF57850">
    <property type="entry name" value="RING/U-box"/>
    <property type="match status" value="1"/>
</dbReference>
<comment type="subunit">
    <text evidence="15">Component of the ribosome quality control complex (RQC).</text>
</comment>
<dbReference type="GO" id="GO:0061630">
    <property type="term" value="F:ubiquitin protein ligase activity"/>
    <property type="evidence" value="ECO:0007669"/>
    <property type="project" value="UniProtKB-UniRule"/>
</dbReference>
<dbReference type="FunFam" id="3.30.40.10:FF:000038">
    <property type="entry name" value="E3 ubiquitin-protein ligase listerin"/>
    <property type="match status" value="1"/>
</dbReference>
<keyword evidence="11 14" id="KW-0863">Zinc-finger</keyword>
<evidence type="ECO:0000256" key="8">
    <source>
        <dbReference type="ARBA" id="ARBA00022679"/>
    </source>
</evidence>
<comment type="subcellular location">
    <subcellularLocation>
        <location evidence="2">Cytoplasm</location>
        <location evidence="2">Cytosol</location>
    </subcellularLocation>
</comment>
<name>A0AAW2XXH9_9LAMI</name>
<dbReference type="PANTHER" id="PTHR12389:SF0">
    <property type="entry name" value="E3 UBIQUITIN-PROTEIN LIGASE LISTERIN"/>
    <property type="match status" value="1"/>
</dbReference>
<evidence type="ECO:0000256" key="12">
    <source>
        <dbReference type="ARBA" id="ARBA00022786"/>
    </source>
</evidence>
<evidence type="ECO:0000256" key="13">
    <source>
        <dbReference type="ARBA" id="ARBA00022833"/>
    </source>
</evidence>
<evidence type="ECO:0000256" key="9">
    <source>
        <dbReference type="ARBA" id="ARBA00022723"/>
    </source>
</evidence>
<dbReference type="Pfam" id="PF22958">
    <property type="entry name" value="Ltn1_1st"/>
    <property type="match status" value="1"/>
</dbReference>
<comment type="caution">
    <text evidence="18">The sequence shown here is derived from an EMBL/GenBank/DDBJ whole genome shotgun (WGS) entry which is preliminary data.</text>
</comment>
<dbReference type="InterPro" id="IPR016024">
    <property type="entry name" value="ARM-type_fold"/>
</dbReference>
<feature type="region of interest" description="Disordered" evidence="16">
    <location>
        <begin position="1"/>
        <end position="22"/>
    </location>
</feature>
<dbReference type="GO" id="GO:0005829">
    <property type="term" value="C:cytosol"/>
    <property type="evidence" value="ECO:0007669"/>
    <property type="project" value="UniProtKB-SubCell"/>
</dbReference>
<dbReference type="EMBL" id="JACGWN010000002">
    <property type="protein sequence ID" value="KAL0458833.1"/>
    <property type="molecule type" value="Genomic_DNA"/>
</dbReference>
<dbReference type="InterPro" id="IPR054476">
    <property type="entry name" value="Ltn1_N"/>
</dbReference>
<dbReference type="GO" id="GO:1990112">
    <property type="term" value="C:RQC complex"/>
    <property type="evidence" value="ECO:0007669"/>
    <property type="project" value="UniProtKB-UniRule"/>
</dbReference>
<comment type="catalytic activity">
    <reaction evidence="1 15">
        <text>S-ubiquitinyl-[E2 ubiquitin-conjugating enzyme]-L-cysteine + [acceptor protein]-L-lysine = [E2 ubiquitin-conjugating enzyme]-L-cysteine + N(6)-ubiquitinyl-[acceptor protein]-L-lysine.</text>
        <dbReference type="EC" id="2.3.2.27"/>
    </reaction>
</comment>
<keyword evidence="8 15" id="KW-0808">Transferase</keyword>
<evidence type="ECO:0000256" key="1">
    <source>
        <dbReference type="ARBA" id="ARBA00000900"/>
    </source>
</evidence>
<keyword evidence="7" id="KW-0963">Cytoplasm</keyword>
<feature type="domain" description="RING-type" evidence="17">
    <location>
        <begin position="666"/>
        <end position="713"/>
    </location>
</feature>
<feature type="compositionally biased region" description="Basic and acidic residues" evidence="16">
    <location>
        <begin position="1"/>
        <end position="10"/>
    </location>
</feature>
<evidence type="ECO:0000256" key="11">
    <source>
        <dbReference type="ARBA" id="ARBA00022771"/>
    </source>
</evidence>
<dbReference type="GO" id="GO:1990116">
    <property type="term" value="P:ribosome-associated ubiquitin-dependent protein catabolic process"/>
    <property type="evidence" value="ECO:0007669"/>
    <property type="project" value="UniProtKB-UniRule"/>
</dbReference>
<dbReference type="Pfam" id="PF13639">
    <property type="entry name" value="zf-RING_2"/>
    <property type="match status" value="1"/>
</dbReference>
<proteinExistence type="inferred from homology"/>
<dbReference type="Gene3D" id="1.25.10.10">
    <property type="entry name" value="Leucine-rich Repeat Variant"/>
    <property type="match status" value="1"/>
</dbReference>
<evidence type="ECO:0000313" key="18">
    <source>
        <dbReference type="EMBL" id="KAL0458833.1"/>
    </source>
</evidence>
<dbReference type="SMART" id="SM00184">
    <property type="entry name" value="RING"/>
    <property type="match status" value="1"/>
</dbReference>
<dbReference type="InterPro" id="IPR054478">
    <property type="entry name" value="LTN1_UBC"/>
</dbReference>
<dbReference type="InterPro" id="IPR011016">
    <property type="entry name" value="Znf_RING-CH"/>
</dbReference>
<evidence type="ECO:0000256" key="6">
    <source>
        <dbReference type="ARBA" id="ARBA00017157"/>
    </source>
</evidence>
<dbReference type="GO" id="GO:0043023">
    <property type="term" value="F:ribosomal large subunit binding"/>
    <property type="evidence" value="ECO:0007669"/>
    <property type="project" value="TreeGrafter"/>
</dbReference>
<reference evidence="18" key="1">
    <citation type="submission" date="2020-06" db="EMBL/GenBank/DDBJ databases">
        <authorList>
            <person name="Li T."/>
            <person name="Hu X."/>
            <person name="Zhang T."/>
            <person name="Song X."/>
            <person name="Zhang H."/>
            <person name="Dai N."/>
            <person name="Sheng W."/>
            <person name="Hou X."/>
            <person name="Wei L."/>
        </authorList>
    </citation>
    <scope>NUCLEOTIDE SEQUENCE</scope>
    <source>
        <strain evidence="18">KEN1</strain>
        <tissue evidence="18">Leaf</tissue>
    </source>
</reference>
<dbReference type="InterPro" id="IPR011989">
    <property type="entry name" value="ARM-like"/>
</dbReference>
<dbReference type="InterPro" id="IPR039795">
    <property type="entry name" value="LTN1/Rkr1"/>
</dbReference>
<sequence>MGRAKGEAARAKSRPSSSSMAASLLPSGVTAVGFGGYVGSSRVDSSLASAPDASPFLDIDGEVAQHLKRLSRKDPTTKLKALASLSQLIKQKSAKEIAKIIPQWAFEYKKLLLDYNREVRRATHDTMTNLVAAVGRDLAPHLKPLIGPWWFSQFDSIYEVSQAAKRSFQDSPDAVRLIVVAVTVFGPRKIIQELMCTGVGTRQFLQSFTDIIIPWCLKSFTPSTAARLDLLLALLDDECSSEQWNAIITYLVNREKVGFNPGTMDGDQISVLAILMEKVRERTRKSINGSGSCESNWQHELLDLVAIDVVKASPRLGNSDARFLCAVVGGEFEDDRVCFLSRNTLIFVFEEVLRRLMTFMVDSPFAWVQDVFSLLISGRNYSEWRLESSSNLLDMAHFALDILNGSYFCLNTIEAESELVQGILATIFIIDWEFSWINVSEHKLDEHIGKVQSRLTFCEAVHAFRCKITDQFLKSFGVNSRKSLATTLIQSIKCIAFVDYRFDSDNFISSCCQWVVGTLEFFCQDQVEEQHLLEQFLSKNDSWPLWITPDTAGARLQTENMDLQIKKASFADDNFSVSVSKSANEVVATYTKDETGMDLVIRLPPSYPLRPVDVDCTRSLGISEVKRRKWLMSLMSFVRNQNGALAEAIRIWKSNFDKEFEGVEECPICYSVIHTVNHSLPRLACKTCKHKFHSACLYKWFSTSHKSTCPLCQSPF</sequence>
<evidence type="ECO:0000256" key="5">
    <source>
        <dbReference type="ARBA" id="ARBA00012483"/>
    </source>
</evidence>
<dbReference type="Pfam" id="PF23009">
    <property type="entry name" value="UBC_like"/>
    <property type="match status" value="1"/>
</dbReference>
<evidence type="ECO:0000256" key="7">
    <source>
        <dbReference type="ARBA" id="ARBA00022490"/>
    </source>
</evidence>
<dbReference type="SUPFAM" id="SSF48371">
    <property type="entry name" value="ARM repeat"/>
    <property type="match status" value="1"/>
</dbReference>
<keyword evidence="9 15" id="KW-0479">Metal-binding</keyword>
<evidence type="ECO:0000259" key="17">
    <source>
        <dbReference type="PROSITE" id="PS50089"/>
    </source>
</evidence>
<comment type="similarity">
    <text evidence="4 15">Belongs to the LTN1 family.</text>
</comment>
<dbReference type="PANTHER" id="PTHR12389">
    <property type="entry name" value="ZINC FINGER PROTEIN 294"/>
    <property type="match status" value="1"/>
</dbReference>
<dbReference type="PROSITE" id="PS50089">
    <property type="entry name" value="ZF_RING_2"/>
    <property type="match status" value="1"/>
</dbReference>
<evidence type="ECO:0000256" key="4">
    <source>
        <dbReference type="ARBA" id="ARBA00007997"/>
    </source>
</evidence>
<comment type="function">
    <text evidence="15">E3 ubiquitin-protein ligase. Component of the ribosome quality control complex (RQC), a ribosome-associated complex that mediates ubiquitination and extraction of incompletely synthesized nascent chains for proteasomal degradation.</text>
</comment>
<dbReference type="SMART" id="SM00744">
    <property type="entry name" value="RINGv"/>
    <property type="match status" value="1"/>
</dbReference>
<keyword evidence="12 15" id="KW-0833">Ubl conjugation pathway</keyword>
<dbReference type="EC" id="2.3.2.27" evidence="5 15"/>
<dbReference type="GO" id="GO:0008270">
    <property type="term" value="F:zinc ion binding"/>
    <property type="evidence" value="ECO:0007669"/>
    <property type="project" value="UniProtKB-KW"/>
</dbReference>
<dbReference type="InterPro" id="IPR039804">
    <property type="entry name" value="RING-CH-C4HC3_LTN1"/>
</dbReference>
<evidence type="ECO:0000256" key="3">
    <source>
        <dbReference type="ARBA" id="ARBA00004906"/>
    </source>
</evidence>
<protein>
    <recommendedName>
        <fullName evidence="6 15">E3 ubiquitin-protein ligase listerin</fullName>
        <ecNumber evidence="5 15">2.3.2.27</ecNumber>
    </recommendedName>
    <alternativeName>
        <fullName evidence="15">RING-type E3 ubiquitin transferase listerin</fullName>
    </alternativeName>
</protein>
<gene>
    <name evidence="18" type="ORF">Slati_0510500</name>
</gene>
<dbReference type="GO" id="GO:0072344">
    <property type="term" value="P:rescue of stalled ribosome"/>
    <property type="evidence" value="ECO:0007669"/>
    <property type="project" value="UniProtKB-UniRule"/>
</dbReference>